<gene>
    <name evidence="1" type="ORF">UFOVP28_70</name>
</gene>
<evidence type="ECO:0008006" key="2">
    <source>
        <dbReference type="Google" id="ProtNLM"/>
    </source>
</evidence>
<name>A0A6J5KPS3_9CAUD</name>
<organism evidence="1">
    <name type="scientific">uncultured Caudovirales phage</name>
    <dbReference type="NCBI Taxonomy" id="2100421"/>
    <lineage>
        <taxon>Viruses</taxon>
        <taxon>Duplodnaviria</taxon>
        <taxon>Heunggongvirae</taxon>
        <taxon>Uroviricota</taxon>
        <taxon>Caudoviricetes</taxon>
        <taxon>Peduoviridae</taxon>
        <taxon>Maltschvirus</taxon>
        <taxon>Maltschvirus maltsch</taxon>
    </lineage>
</organism>
<dbReference type="SUPFAM" id="SSF103084">
    <property type="entry name" value="Holliday junction resolvase RusA"/>
    <property type="match status" value="1"/>
</dbReference>
<proteinExistence type="predicted"/>
<dbReference type="Gene3D" id="3.30.1330.70">
    <property type="entry name" value="Holliday junction resolvase RusA"/>
    <property type="match status" value="1"/>
</dbReference>
<accession>A0A6J5KPS3</accession>
<reference evidence="1" key="1">
    <citation type="submission" date="2020-04" db="EMBL/GenBank/DDBJ databases">
        <authorList>
            <person name="Chiriac C."/>
            <person name="Salcher M."/>
            <person name="Ghai R."/>
            <person name="Kavagutti S V."/>
        </authorList>
    </citation>
    <scope>NUCLEOTIDE SEQUENCE</scope>
</reference>
<dbReference type="GO" id="GO:0006281">
    <property type="term" value="P:DNA repair"/>
    <property type="evidence" value="ECO:0007669"/>
    <property type="project" value="InterPro"/>
</dbReference>
<evidence type="ECO:0000313" key="1">
    <source>
        <dbReference type="EMBL" id="CAB4122907.1"/>
    </source>
</evidence>
<dbReference type="InterPro" id="IPR036614">
    <property type="entry name" value="RusA-like_sf"/>
</dbReference>
<protein>
    <recommendedName>
        <fullName evidence="2">Rus Holliday junction resolvase</fullName>
    </recommendedName>
</protein>
<dbReference type="GO" id="GO:0000287">
    <property type="term" value="F:magnesium ion binding"/>
    <property type="evidence" value="ECO:0007669"/>
    <property type="project" value="InterPro"/>
</dbReference>
<sequence length="147" mass="17036">MGQCASKSNSRRIVFRKRESGKGRRPISIKSASAFEFSTAFEEQCPKFDAPLLGDLKLSCNIYYSSNRPDLDESLVMDLLQKCGVVKNDRQFRCKDIRHGVDKKRPRVEITISQMEDEDYPNKDFMHLYLQQAYKQHLLSPKDVDRG</sequence>
<dbReference type="EMBL" id="LR796165">
    <property type="protein sequence ID" value="CAB4122907.1"/>
    <property type="molecule type" value="Genomic_DNA"/>
</dbReference>
<dbReference type="GO" id="GO:0006310">
    <property type="term" value="P:DNA recombination"/>
    <property type="evidence" value="ECO:0007669"/>
    <property type="project" value="InterPro"/>
</dbReference>